<dbReference type="Proteomes" id="UP000499080">
    <property type="component" value="Unassembled WGS sequence"/>
</dbReference>
<dbReference type="GO" id="GO:0043139">
    <property type="term" value="F:5'-3' DNA helicase activity"/>
    <property type="evidence" value="ECO:0007669"/>
    <property type="project" value="UniProtKB-EC"/>
</dbReference>
<evidence type="ECO:0000313" key="3">
    <source>
        <dbReference type="EMBL" id="GBM55799.1"/>
    </source>
</evidence>
<sequence>MNSGKTKILKDCKLIVWDECTMSHKAAFETMHVTLKDIRCDNSRMGGVTMVLAGNFRQTLPVIPRGTRTDYMQACLKSSYLWNGIQRHGLTTNIRVHFNGDSSVHQFADNLLHLGNSIITPGNQDGFIAMQSIGRVLKIQQELKEALFPNVA</sequence>
<keyword evidence="1" id="KW-0227">DNA damage</keyword>
<accession>A0A4Y2GSJ1</accession>
<dbReference type="PANTHER" id="PTHR10492:SF57">
    <property type="entry name" value="ATP-DEPENDENT DNA HELICASE"/>
    <property type="match status" value="1"/>
</dbReference>
<dbReference type="EC" id="5.6.2.3" evidence="1"/>
<comment type="similarity">
    <text evidence="1">Belongs to the helicase family.</text>
</comment>
<gene>
    <name evidence="3" type="ORF">AVEN_75027_1</name>
</gene>
<keyword evidence="1" id="KW-0378">Hydrolase</keyword>
<keyword evidence="1" id="KW-0067">ATP-binding</keyword>
<keyword evidence="4" id="KW-1185">Reference proteome</keyword>
<proteinExistence type="inferred from homology"/>
<protein>
    <recommendedName>
        <fullName evidence="1">ATP-dependent DNA helicase</fullName>
        <ecNumber evidence="1">5.6.2.3</ecNumber>
    </recommendedName>
</protein>
<keyword evidence="1" id="KW-0233">DNA recombination</keyword>
<name>A0A4Y2GSJ1_ARAVE</name>
<dbReference type="Pfam" id="PF05970">
    <property type="entry name" value="PIF1"/>
    <property type="match status" value="1"/>
</dbReference>
<keyword evidence="1" id="KW-0547">Nucleotide-binding</keyword>
<dbReference type="InterPro" id="IPR027417">
    <property type="entry name" value="P-loop_NTPase"/>
</dbReference>
<keyword evidence="1" id="KW-0234">DNA repair</keyword>
<dbReference type="PANTHER" id="PTHR10492">
    <property type="match status" value="1"/>
</dbReference>
<dbReference type="AlphaFoldDB" id="A0A4Y2GSJ1"/>
<dbReference type="GO" id="GO:0006281">
    <property type="term" value="P:DNA repair"/>
    <property type="evidence" value="ECO:0007669"/>
    <property type="project" value="UniProtKB-KW"/>
</dbReference>
<dbReference type="GO" id="GO:0006310">
    <property type="term" value="P:DNA recombination"/>
    <property type="evidence" value="ECO:0007669"/>
    <property type="project" value="UniProtKB-KW"/>
</dbReference>
<keyword evidence="1" id="KW-0347">Helicase</keyword>
<dbReference type="EMBL" id="BGPR01001516">
    <property type="protein sequence ID" value="GBM55799.1"/>
    <property type="molecule type" value="Genomic_DNA"/>
</dbReference>
<dbReference type="OrthoDB" id="6429999at2759"/>
<feature type="domain" description="DNA helicase Pif1-like DEAD-box helicase" evidence="2">
    <location>
        <begin position="4"/>
        <end position="119"/>
    </location>
</feature>
<evidence type="ECO:0000313" key="4">
    <source>
        <dbReference type="Proteomes" id="UP000499080"/>
    </source>
</evidence>
<comment type="catalytic activity">
    <reaction evidence="1">
        <text>ATP + H2O = ADP + phosphate + H(+)</text>
        <dbReference type="Rhea" id="RHEA:13065"/>
        <dbReference type="ChEBI" id="CHEBI:15377"/>
        <dbReference type="ChEBI" id="CHEBI:15378"/>
        <dbReference type="ChEBI" id="CHEBI:30616"/>
        <dbReference type="ChEBI" id="CHEBI:43474"/>
        <dbReference type="ChEBI" id="CHEBI:456216"/>
        <dbReference type="EC" id="5.6.2.3"/>
    </reaction>
</comment>
<evidence type="ECO:0000256" key="1">
    <source>
        <dbReference type="RuleBase" id="RU363044"/>
    </source>
</evidence>
<organism evidence="3 4">
    <name type="scientific">Araneus ventricosus</name>
    <name type="common">Orbweaver spider</name>
    <name type="synonym">Epeira ventricosa</name>
    <dbReference type="NCBI Taxonomy" id="182803"/>
    <lineage>
        <taxon>Eukaryota</taxon>
        <taxon>Metazoa</taxon>
        <taxon>Ecdysozoa</taxon>
        <taxon>Arthropoda</taxon>
        <taxon>Chelicerata</taxon>
        <taxon>Arachnida</taxon>
        <taxon>Araneae</taxon>
        <taxon>Araneomorphae</taxon>
        <taxon>Entelegynae</taxon>
        <taxon>Araneoidea</taxon>
        <taxon>Araneidae</taxon>
        <taxon>Araneus</taxon>
    </lineage>
</organism>
<reference evidence="3 4" key="1">
    <citation type="journal article" date="2019" name="Sci. Rep.">
        <title>Orb-weaving spider Araneus ventricosus genome elucidates the spidroin gene catalogue.</title>
        <authorList>
            <person name="Kono N."/>
            <person name="Nakamura H."/>
            <person name="Ohtoshi R."/>
            <person name="Moran D.A.P."/>
            <person name="Shinohara A."/>
            <person name="Yoshida Y."/>
            <person name="Fujiwara M."/>
            <person name="Mori M."/>
            <person name="Tomita M."/>
            <person name="Arakawa K."/>
        </authorList>
    </citation>
    <scope>NUCLEOTIDE SEQUENCE [LARGE SCALE GENOMIC DNA]</scope>
</reference>
<dbReference type="Gene3D" id="3.40.50.300">
    <property type="entry name" value="P-loop containing nucleotide triphosphate hydrolases"/>
    <property type="match status" value="1"/>
</dbReference>
<comment type="caution">
    <text evidence="3">The sequence shown here is derived from an EMBL/GenBank/DDBJ whole genome shotgun (WGS) entry which is preliminary data.</text>
</comment>
<evidence type="ECO:0000259" key="2">
    <source>
        <dbReference type="Pfam" id="PF05970"/>
    </source>
</evidence>
<dbReference type="GO" id="GO:0016887">
    <property type="term" value="F:ATP hydrolysis activity"/>
    <property type="evidence" value="ECO:0007669"/>
    <property type="project" value="RHEA"/>
</dbReference>
<dbReference type="InterPro" id="IPR010285">
    <property type="entry name" value="DNA_helicase_pif1-like_DEAD"/>
</dbReference>
<dbReference type="GO" id="GO:0000723">
    <property type="term" value="P:telomere maintenance"/>
    <property type="evidence" value="ECO:0007669"/>
    <property type="project" value="InterPro"/>
</dbReference>
<dbReference type="GO" id="GO:0005524">
    <property type="term" value="F:ATP binding"/>
    <property type="evidence" value="ECO:0007669"/>
    <property type="project" value="UniProtKB-KW"/>
</dbReference>
<comment type="cofactor">
    <cofactor evidence="1">
        <name>Mg(2+)</name>
        <dbReference type="ChEBI" id="CHEBI:18420"/>
    </cofactor>
</comment>